<accession>A0A2A6FR77</accession>
<evidence type="ECO:0000256" key="4">
    <source>
        <dbReference type="ARBA" id="ARBA00022729"/>
    </source>
</evidence>
<dbReference type="Pfam" id="PF01497">
    <property type="entry name" value="Peripla_BP_2"/>
    <property type="match status" value="1"/>
</dbReference>
<protein>
    <submittedName>
        <fullName evidence="7">ABC transporter substrate-binding protein</fullName>
    </submittedName>
</protein>
<dbReference type="Gene3D" id="3.40.50.1980">
    <property type="entry name" value="Nitrogenase molybdenum iron protein domain"/>
    <property type="match status" value="2"/>
</dbReference>
<feature type="domain" description="Fe/B12 periplasmic-binding" evidence="6">
    <location>
        <begin position="67"/>
        <end position="348"/>
    </location>
</feature>
<dbReference type="InterPro" id="IPR002491">
    <property type="entry name" value="ABC_transptr_periplasmic_BD"/>
</dbReference>
<keyword evidence="4 5" id="KW-0732">Signal</keyword>
<evidence type="ECO:0000259" key="6">
    <source>
        <dbReference type="PROSITE" id="PS50983"/>
    </source>
</evidence>
<proteinExistence type="inferred from homology"/>
<comment type="caution">
    <text evidence="7">The sequence shown here is derived from an EMBL/GenBank/DDBJ whole genome shotgun (WGS) entry which is preliminary data.</text>
</comment>
<keyword evidence="3" id="KW-0813">Transport</keyword>
<reference evidence="8" key="1">
    <citation type="submission" date="2017-03" db="EMBL/GenBank/DDBJ databases">
        <authorList>
            <person name="Lund M.B."/>
        </authorList>
    </citation>
    <scope>NUCLEOTIDE SEQUENCE [LARGE SCALE GENOMIC DNA]</scope>
</reference>
<dbReference type="Proteomes" id="UP000219994">
    <property type="component" value="Unassembled WGS sequence"/>
</dbReference>
<dbReference type="PROSITE" id="PS51257">
    <property type="entry name" value="PROKAR_LIPOPROTEIN"/>
    <property type="match status" value="1"/>
</dbReference>
<evidence type="ECO:0000313" key="8">
    <source>
        <dbReference type="Proteomes" id="UP000219994"/>
    </source>
</evidence>
<dbReference type="GO" id="GO:0030288">
    <property type="term" value="C:outer membrane-bounded periplasmic space"/>
    <property type="evidence" value="ECO:0007669"/>
    <property type="project" value="TreeGrafter"/>
</dbReference>
<dbReference type="SUPFAM" id="SSF53807">
    <property type="entry name" value="Helical backbone' metal receptor"/>
    <property type="match status" value="1"/>
</dbReference>
<comment type="similarity">
    <text evidence="2">Belongs to the bacterial solute-binding protein 8 family.</text>
</comment>
<evidence type="ECO:0000256" key="5">
    <source>
        <dbReference type="SAM" id="SignalP"/>
    </source>
</evidence>
<dbReference type="EMBL" id="NAEP01000034">
    <property type="protein sequence ID" value="PDQ35382.1"/>
    <property type="molecule type" value="Genomic_DNA"/>
</dbReference>
<evidence type="ECO:0000256" key="3">
    <source>
        <dbReference type="ARBA" id="ARBA00022448"/>
    </source>
</evidence>
<evidence type="ECO:0000256" key="2">
    <source>
        <dbReference type="ARBA" id="ARBA00008814"/>
    </source>
</evidence>
<dbReference type="PROSITE" id="PS50983">
    <property type="entry name" value="FE_B12_PBP"/>
    <property type="match status" value="1"/>
</dbReference>
<dbReference type="AlphaFoldDB" id="A0A2A6FR77"/>
<sequence>MPVRHSFRITALAAATTVAVAVLAGCAASTPTATAPTAPTAAAVSDSFPVTLNDAFGKTTIPREPTRVATWGWGSTEAAIAMGVYPVAVAEQVWTVGADKLLPWVEEAYTAANKPLPVLLKDSEGGATVPYEQIIAAKPDVILAPYSGLTQEQHTTLSKIAPTVAFPTTAWTTSWDDTIKITAAALGRSKAGADVLGTISTYLAGQAKANPGFAGKTFAGVWDGDGFVYVYTAQDARISVLTHLGLVAAPSVAALDTSQGSAFFYKLSYEKLDQLTADFIVSYHNNAGEAAAFLTKPALQAIPAVKAGKVAQVSDPLTVSSVSPPTALSMTWSDGMPALIATIAKVLK</sequence>
<comment type="subcellular location">
    <subcellularLocation>
        <location evidence="1">Cell envelope</location>
    </subcellularLocation>
</comment>
<feature type="signal peptide" evidence="5">
    <location>
        <begin position="1"/>
        <end position="24"/>
    </location>
</feature>
<evidence type="ECO:0000313" key="7">
    <source>
        <dbReference type="EMBL" id="PDQ35382.1"/>
    </source>
</evidence>
<organism evidence="7 8">
    <name type="scientific">Candidatus Lumbricidiphila eiseniae</name>
    <dbReference type="NCBI Taxonomy" id="1969409"/>
    <lineage>
        <taxon>Bacteria</taxon>
        <taxon>Bacillati</taxon>
        <taxon>Actinomycetota</taxon>
        <taxon>Actinomycetes</taxon>
        <taxon>Micrococcales</taxon>
        <taxon>Microbacteriaceae</taxon>
        <taxon>Candidatus Lumbricidiphila</taxon>
    </lineage>
</organism>
<dbReference type="GO" id="GO:1901678">
    <property type="term" value="P:iron coordination entity transport"/>
    <property type="evidence" value="ECO:0007669"/>
    <property type="project" value="UniProtKB-ARBA"/>
</dbReference>
<evidence type="ECO:0000256" key="1">
    <source>
        <dbReference type="ARBA" id="ARBA00004196"/>
    </source>
</evidence>
<feature type="chain" id="PRO_5038596005" evidence="5">
    <location>
        <begin position="25"/>
        <end position="348"/>
    </location>
</feature>
<dbReference type="InterPro" id="IPR051313">
    <property type="entry name" value="Bact_iron-sidero_bind"/>
</dbReference>
<name>A0A2A6FR77_9MICO</name>
<dbReference type="PANTHER" id="PTHR30532">
    <property type="entry name" value="IRON III DICITRATE-BINDING PERIPLASMIC PROTEIN"/>
    <property type="match status" value="1"/>
</dbReference>
<gene>
    <name evidence="7" type="ORF">B5766_06035</name>
</gene>
<dbReference type="PANTHER" id="PTHR30532:SF24">
    <property type="entry name" value="FERRIC ENTEROBACTIN-BINDING PERIPLASMIC PROTEIN FEPB"/>
    <property type="match status" value="1"/>
</dbReference>